<dbReference type="InterPro" id="IPR001757">
    <property type="entry name" value="P_typ_ATPase"/>
</dbReference>
<name>A0A9D2SNC0_9FIRM</name>
<dbReference type="InterPro" id="IPR018303">
    <property type="entry name" value="ATPase_P-typ_P_site"/>
</dbReference>
<dbReference type="GO" id="GO:0140581">
    <property type="term" value="F:P-type monovalent copper transporter activity"/>
    <property type="evidence" value="ECO:0007669"/>
    <property type="project" value="UniProtKB-EC"/>
</dbReference>
<dbReference type="InterPro" id="IPR006122">
    <property type="entry name" value="HMA_Cu_ion-bd"/>
</dbReference>
<dbReference type="PROSITE" id="PS00154">
    <property type="entry name" value="ATPASE_E1_E2"/>
    <property type="match status" value="1"/>
</dbReference>
<dbReference type="PRINTS" id="PR00119">
    <property type="entry name" value="CATATPASE"/>
</dbReference>
<evidence type="ECO:0000256" key="14">
    <source>
        <dbReference type="ARBA" id="ARBA00022989"/>
    </source>
</evidence>
<reference evidence="24" key="1">
    <citation type="journal article" date="2021" name="PeerJ">
        <title>Extensive microbial diversity within the chicken gut microbiome revealed by metagenomics and culture.</title>
        <authorList>
            <person name="Gilroy R."/>
            <person name="Ravi A."/>
            <person name="Getino M."/>
            <person name="Pursley I."/>
            <person name="Horton D.L."/>
            <person name="Alikhan N.F."/>
            <person name="Baker D."/>
            <person name="Gharbi K."/>
            <person name="Hall N."/>
            <person name="Watson M."/>
            <person name="Adriaenssens E.M."/>
            <person name="Foster-Nyarko E."/>
            <person name="Jarju S."/>
            <person name="Secka A."/>
            <person name="Antonio M."/>
            <person name="Oren A."/>
            <person name="Chaudhuri R.R."/>
            <person name="La Ragione R."/>
            <person name="Hildebrand F."/>
            <person name="Pallen M.J."/>
        </authorList>
    </citation>
    <scope>NUCLEOTIDE SEQUENCE</scope>
    <source>
        <strain evidence="24">CHK185-5351</strain>
    </source>
</reference>
<dbReference type="PANTHER" id="PTHR43520">
    <property type="entry name" value="ATP7, ISOFORM B"/>
    <property type="match status" value="1"/>
</dbReference>
<keyword evidence="21" id="KW-1003">Cell membrane</keyword>
<evidence type="ECO:0000256" key="18">
    <source>
        <dbReference type="ARBA" id="ARBA00029719"/>
    </source>
</evidence>
<dbReference type="GO" id="GO:0005524">
    <property type="term" value="F:ATP binding"/>
    <property type="evidence" value="ECO:0007669"/>
    <property type="project" value="UniProtKB-UniRule"/>
</dbReference>
<keyword evidence="8" id="KW-0677">Repeat</keyword>
<dbReference type="SUPFAM" id="SSF81665">
    <property type="entry name" value="Calcium ATPase, transmembrane domain M"/>
    <property type="match status" value="1"/>
</dbReference>
<evidence type="ECO:0000256" key="2">
    <source>
        <dbReference type="ARBA" id="ARBA00006024"/>
    </source>
</evidence>
<keyword evidence="11 21" id="KW-0067">ATP-binding</keyword>
<dbReference type="PRINTS" id="PR00120">
    <property type="entry name" value="HATPASE"/>
</dbReference>
<dbReference type="PANTHER" id="PTHR43520:SF8">
    <property type="entry name" value="P-TYPE CU(+) TRANSPORTER"/>
    <property type="match status" value="1"/>
</dbReference>
<evidence type="ECO:0000313" key="25">
    <source>
        <dbReference type="Proteomes" id="UP000823849"/>
    </source>
</evidence>
<keyword evidence="12" id="KW-0460">Magnesium</keyword>
<dbReference type="SFLD" id="SFLDS00003">
    <property type="entry name" value="Haloacid_Dehalogenase"/>
    <property type="match status" value="1"/>
</dbReference>
<dbReference type="CDD" id="cd00371">
    <property type="entry name" value="HMA"/>
    <property type="match status" value="2"/>
</dbReference>
<evidence type="ECO:0000256" key="11">
    <source>
        <dbReference type="ARBA" id="ARBA00022840"/>
    </source>
</evidence>
<dbReference type="InterPro" id="IPR008250">
    <property type="entry name" value="ATPase_P-typ_transduc_dom_A_sf"/>
</dbReference>
<dbReference type="NCBIfam" id="TIGR01511">
    <property type="entry name" value="ATPase-IB1_Cu"/>
    <property type="match status" value="1"/>
</dbReference>
<comment type="catalytic activity">
    <reaction evidence="20">
        <text>Cu(+)(in) + ATP + H2O = Cu(+)(out) + ADP + phosphate + H(+)</text>
        <dbReference type="Rhea" id="RHEA:25792"/>
        <dbReference type="ChEBI" id="CHEBI:15377"/>
        <dbReference type="ChEBI" id="CHEBI:15378"/>
        <dbReference type="ChEBI" id="CHEBI:30616"/>
        <dbReference type="ChEBI" id="CHEBI:43474"/>
        <dbReference type="ChEBI" id="CHEBI:49552"/>
        <dbReference type="ChEBI" id="CHEBI:456216"/>
        <dbReference type="EC" id="7.2.2.8"/>
    </reaction>
</comment>
<dbReference type="Pfam" id="PF00702">
    <property type="entry name" value="Hydrolase"/>
    <property type="match status" value="1"/>
</dbReference>
<keyword evidence="7 21" id="KW-0479">Metal-binding</keyword>
<evidence type="ECO:0000256" key="21">
    <source>
        <dbReference type="RuleBase" id="RU362081"/>
    </source>
</evidence>
<feature type="transmembrane region" description="Helical" evidence="21">
    <location>
        <begin position="394"/>
        <end position="419"/>
    </location>
</feature>
<dbReference type="Gene3D" id="2.70.150.10">
    <property type="entry name" value="Calcium-transporting ATPase, cytoplasmic transduction domain A"/>
    <property type="match status" value="1"/>
</dbReference>
<dbReference type="SFLD" id="SFLDF00027">
    <property type="entry name" value="p-type_atpase"/>
    <property type="match status" value="1"/>
</dbReference>
<keyword evidence="13" id="KW-1278">Translocase</keyword>
<dbReference type="SUPFAM" id="SSF56784">
    <property type="entry name" value="HAD-like"/>
    <property type="match status" value="1"/>
</dbReference>
<dbReference type="InterPro" id="IPR059000">
    <property type="entry name" value="ATPase_P-type_domA"/>
</dbReference>
<proteinExistence type="inferred from homology"/>
<dbReference type="Pfam" id="PF00122">
    <property type="entry name" value="E1-E2_ATPase"/>
    <property type="match status" value="1"/>
</dbReference>
<dbReference type="InterPro" id="IPR023299">
    <property type="entry name" value="ATPase_P-typ_cyto_dom_N"/>
</dbReference>
<feature type="transmembrane region" description="Helical" evidence="21">
    <location>
        <begin position="104"/>
        <end position="131"/>
    </location>
</feature>
<accession>A0A9D2SNC0</accession>
<dbReference type="SFLD" id="SFLDG00002">
    <property type="entry name" value="C1.7:_P-type_atpase_like"/>
    <property type="match status" value="1"/>
</dbReference>
<keyword evidence="15" id="KW-0186">Copper</keyword>
<reference evidence="24" key="2">
    <citation type="submission" date="2021-04" db="EMBL/GenBank/DDBJ databases">
        <authorList>
            <person name="Gilroy R."/>
        </authorList>
    </citation>
    <scope>NUCLEOTIDE SEQUENCE</scope>
    <source>
        <strain evidence="24">CHK185-5351</strain>
    </source>
</reference>
<dbReference type="InterPro" id="IPR017969">
    <property type="entry name" value="Heavy-metal-associated_CS"/>
</dbReference>
<evidence type="ECO:0000256" key="17">
    <source>
        <dbReference type="ARBA" id="ARBA00023136"/>
    </source>
</evidence>
<keyword evidence="9 21" id="KW-0547">Nucleotide-binding</keyword>
<dbReference type="Proteomes" id="UP000823849">
    <property type="component" value="Unassembled WGS sequence"/>
</dbReference>
<dbReference type="InterPro" id="IPR036163">
    <property type="entry name" value="HMA_dom_sf"/>
</dbReference>
<evidence type="ECO:0000256" key="4">
    <source>
        <dbReference type="ARBA" id="ARBA00015102"/>
    </source>
</evidence>
<feature type="region of interest" description="Disordered" evidence="22">
    <location>
        <begin position="772"/>
        <end position="812"/>
    </location>
</feature>
<dbReference type="GO" id="GO:0055070">
    <property type="term" value="P:copper ion homeostasis"/>
    <property type="evidence" value="ECO:0007669"/>
    <property type="project" value="TreeGrafter"/>
</dbReference>
<feature type="transmembrane region" description="Helical" evidence="21">
    <location>
        <begin position="709"/>
        <end position="731"/>
    </location>
</feature>
<evidence type="ECO:0000256" key="6">
    <source>
        <dbReference type="ARBA" id="ARBA00022692"/>
    </source>
</evidence>
<dbReference type="Gene3D" id="3.40.1110.10">
    <property type="entry name" value="Calcium-transporting ATPase, cytoplasmic domain N"/>
    <property type="match status" value="1"/>
</dbReference>
<feature type="transmembrane region" description="Helical" evidence="21">
    <location>
        <begin position="215"/>
        <end position="232"/>
    </location>
</feature>
<organism evidence="24 25">
    <name type="scientific">Candidatus Fusicatenibacter intestinigallinarum</name>
    <dbReference type="NCBI Taxonomy" id="2838598"/>
    <lineage>
        <taxon>Bacteria</taxon>
        <taxon>Bacillati</taxon>
        <taxon>Bacillota</taxon>
        <taxon>Clostridia</taxon>
        <taxon>Lachnospirales</taxon>
        <taxon>Lachnospiraceae</taxon>
        <taxon>Fusicatenibacter</taxon>
    </lineage>
</organism>
<comment type="similarity">
    <text evidence="2 21">Belongs to the cation transport ATPase (P-type) (TC 3.A.3) family. Type IB subfamily.</text>
</comment>
<evidence type="ECO:0000256" key="8">
    <source>
        <dbReference type="ARBA" id="ARBA00022737"/>
    </source>
</evidence>
<dbReference type="NCBIfam" id="TIGR00003">
    <property type="entry name" value="copper ion binding protein"/>
    <property type="match status" value="2"/>
</dbReference>
<gene>
    <name evidence="24" type="ORF">H9705_07055</name>
</gene>
<keyword evidence="6 21" id="KW-0812">Transmembrane</keyword>
<dbReference type="EMBL" id="DWWU01000030">
    <property type="protein sequence ID" value="HJC15569.1"/>
    <property type="molecule type" value="Genomic_DNA"/>
</dbReference>
<evidence type="ECO:0000259" key="23">
    <source>
        <dbReference type="PROSITE" id="PS50846"/>
    </source>
</evidence>
<dbReference type="FunFam" id="3.40.50.1000:FF:000333">
    <property type="entry name" value="Copper-transporting ATPase 2"/>
    <property type="match status" value="1"/>
</dbReference>
<dbReference type="FunFam" id="3.30.70.100:FF:000005">
    <property type="entry name" value="Copper-exporting P-type ATPase A"/>
    <property type="match status" value="1"/>
</dbReference>
<feature type="transmembrane region" description="Helical" evidence="21">
    <location>
        <begin position="137"/>
        <end position="154"/>
    </location>
</feature>
<keyword evidence="14 21" id="KW-1133">Transmembrane helix</keyword>
<protein>
    <recommendedName>
        <fullName evidence="4">Copper-exporting P-type ATPase</fullName>
        <ecNumber evidence="3">7.2.2.8</ecNumber>
    </recommendedName>
    <alternativeName>
        <fullName evidence="18">Copper-exporting P-type ATPase A</fullName>
    </alternativeName>
    <alternativeName>
        <fullName evidence="19">Cu(+)-exporting ATPase</fullName>
    </alternativeName>
</protein>
<dbReference type="GO" id="GO:0005507">
    <property type="term" value="F:copper ion binding"/>
    <property type="evidence" value="ECO:0007669"/>
    <property type="project" value="InterPro"/>
</dbReference>
<feature type="compositionally biased region" description="Basic and acidic residues" evidence="22">
    <location>
        <begin position="781"/>
        <end position="796"/>
    </location>
</feature>
<feature type="domain" description="HMA" evidence="23">
    <location>
        <begin position="825"/>
        <end position="889"/>
    </location>
</feature>
<evidence type="ECO:0000256" key="22">
    <source>
        <dbReference type="SAM" id="MobiDB-lite"/>
    </source>
</evidence>
<dbReference type="PROSITE" id="PS50846">
    <property type="entry name" value="HMA_2"/>
    <property type="match status" value="2"/>
</dbReference>
<evidence type="ECO:0000256" key="3">
    <source>
        <dbReference type="ARBA" id="ARBA00012517"/>
    </source>
</evidence>
<keyword evidence="17 21" id="KW-0472">Membrane</keyword>
<feature type="transmembrane region" description="Helical" evidence="21">
    <location>
        <begin position="737"/>
        <end position="756"/>
    </location>
</feature>
<dbReference type="Pfam" id="PF00403">
    <property type="entry name" value="HMA"/>
    <property type="match status" value="2"/>
</dbReference>
<dbReference type="NCBIfam" id="TIGR01525">
    <property type="entry name" value="ATPase-IB_hvy"/>
    <property type="match status" value="1"/>
</dbReference>
<dbReference type="AlphaFoldDB" id="A0A9D2SNC0"/>
<dbReference type="InterPro" id="IPR023298">
    <property type="entry name" value="ATPase_P-typ_TM_dom_sf"/>
</dbReference>
<evidence type="ECO:0000256" key="1">
    <source>
        <dbReference type="ARBA" id="ARBA00004651"/>
    </source>
</evidence>
<dbReference type="NCBIfam" id="TIGR01494">
    <property type="entry name" value="ATPase_P-type"/>
    <property type="match status" value="1"/>
</dbReference>
<evidence type="ECO:0000256" key="20">
    <source>
        <dbReference type="ARBA" id="ARBA00049289"/>
    </source>
</evidence>
<dbReference type="GO" id="GO:0043682">
    <property type="term" value="F:P-type divalent copper transporter activity"/>
    <property type="evidence" value="ECO:0007669"/>
    <property type="project" value="TreeGrafter"/>
</dbReference>
<dbReference type="InterPro" id="IPR023214">
    <property type="entry name" value="HAD_sf"/>
</dbReference>
<comment type="caution">
    <text evidence="24">The sequence shown here is derived from an EMBL/GenBank/DDBJ whole genome shotgun (WGS) entry which is preliminary data.</text>
</comment>
<feature type="domain" description="HMA" evidence="23">
    <location>
        <begin position="1"/>
        <end position="67"/>
    </location>
</feature>
<dbReference type="PROSITE" id="PS01047">
    <property type="entry name" value="HMA_1"/>
    <property type="match status" value="2"/>
</dbReference>
<dbReference type="GO" id="GO:0005886">
    <property type="term" value="C:plasma membrane"/>
    <property type="evidence" value="ECO:0007669"/>
    <property type="project" value="UniProtKB-SubCell"/>
</dbReference>
<dbReference type="EC" id="7.2.2.8" evidence="3"/>
<dbReference type="SUPFAM" id="SSF55008">
    <property type="entry name" value="HMA, heavy metal-associated domain"/>
    <property type="match status" value="2"/>
</dbReference>
<feature type="transmembrane region" description="Helical" evidence="21">
    <location>
        <begin position="366"/>
        <end position="388"/>
    </location>
</feature>
<dbReference type="CDD" id="cd02094">
    <property type="entry name" value="P-type_ATPase_Cu-like"/>
    <property type="match status" value="1"/>
</dbReference>
<dbReference type="InterPro" id="IPR006121">
    <property type="entry name" value="HMA_dom"/>
</dbReference>
<sequence length="895" mass="96086">MKQKFDVTGMTCSACSSRVEKCVRRLDGVKDVSVNLLTNSMQVEYEEGDTSDEKIIDAVVHAGYGASVKESGITAQNAAAAGKTAQAAKANPVEEQMKNMKRRLILSFVFLIPLMYVSMGHMVGLPLPWFLEGTENAVGFAFTQFLLCLPVAFINKAYYTKGFSTLFHGAPNMDTLIAVGSSASLIYGIFAIYRIGYGLGVQDFELVHQYQHDLYFESAVMILALINVGKYLEARSKGKTSEAITKLMNLAPKTAVVEREGRELRIPVEQVAVGDTVIVRPGESIPVDGVILEGSTSVDEAAITGESIPVEKQPGDSVIAATINKAGYVKAKASRVGDDTTFSQIIRLVEDASASKAPIAKIADRIAGVFVPVVMTIALITAVVWLATGAEFEFALSCAISVLVISCPCALGLATPVAIMVGTGKGAENGILIKSGEALEVTHSIQSVVLDKTGTITQGKPVVTDLIQNSAVMTQRRFLEIAAALEAKSEHPLAEAIMEKAKEENVPVPETEEFEAIPGKGIQAKIDGRWYYAGNLRLMKEKGIDCETSGEQMNRLAEEGKTPLLFADEKQVIGVIGAADIVKPTSAQAIRELKKLGIEVIMLTGDNKRTAAAIQRQLGIDTVIAEVLPQDKEREVARLQSEGRKVAMVGDGMNDAPALARADVGIAIGAGTDVAIESADIVLMKNDLLDVVTAIGLSKAVIRNIKENLFWAFFYNACGIPLAAGVFYTAFGWKLSPMFGAAAMSLSSFFVVMNALRLRFFHVLKKPEEVENSEGHPATKVSREKELPKAAEKSETAETAENTGMETVSVMNGDQEKITDTESTRHIVMKIDGMMCSHCQAAVTKALNKVPGVTARVSLEENAAYIDASYDADVERMKEAVADAGYEVVGIENAE</sequence>
<evidence type="ECO:0000256" key="7">
    <source>
        <dbReference type="ARBA" id="ARBA00022723"/>
    </source>
</evidence>
<keyword evidence="5" id="KW-0813">Transport</keyword>
<evidence type="ECO:0000256" key="16">
    <source>
        <dbReference type="ARBA" id="ARBA00023065"/>
    </source>
</evidence>
<keyword evidence="10" id="KW-0187">Copper transport</keyword>
<dbReference type="InterPro" id="IPR036412">
    <property type="entry name" value="HAD-like_sf"/>
</dbReference>
<dbReference type="Gene3D" id="3.40.50.1000">
    <property type="entry name" value="HAD superfamily/HAD-like"/>
    <property type="match status" value="1"/>
</dbReference>
<comment type="subcellular location">
    <subcellularLocation>
        <location evidence="1">Cell membrane</location>
        <topology evidence="1">Multi-pass membrane protein</topology>
    </subcellularLocation>
</comment>
<keyword evidence="16" id="KW-0406">Ion transport</keyword>
<evidence type="ECO:0000313" key="24">
    <source>
        <dbReference type="EMBL" id="HJC15569.1"/>
    </source>
</evidence>
<evidence type="ECO:0000256" key="5">
    <source>
        <dbReference type="ARBA" id="ARBA00022448"/>
    </source>
</evidence>
<evidence type="ECO:0000256" key="19">
    <source>
        <dbReference type="ARBA" id="ARBA00033239"/>
    </source>
</evidence>
<feature type="compositionally biased region" description="Polar residues" evidence="22">
    <location>
        <begin position="802"/>
        <end position="812"/>
    </location>
</feature>
<dbReference type="Gene3D" id="3.30.70.100">
    <property type="match status" value="2"/>
</dbReference>
<evidence type="ECO:0000256" key="12">
    <source>
        <dbReference type="ARBA" id="ARBA00022842"/>
    </source>
</evidence>
<dbReference type="FunFam" id="2.70.150.10:FF:000002">
    <property type="entry name" value="Copper-transporting ATPase 1, putative"/>
    <property type="match status" value="1"/>
</dbReference>
<dbReference type="InterPro" id="IPR044492">
    <property type="entry name" value="P_typ_ATPase_HD_dom"/>
</dbReference>
<feature type="transmembrane region" description="Helical" evidence="21">
    <location>
        <begin position="175"/>
        <end position="195"/>
    </location>
</feature>
<dbReference type="SUPFAM" id="SSF81653">
    <property type="entry name" value="Calcium ATPase, transduction domain A"/>
    <property type="match status" value="1"/>
</dbReference>
<evidence type="ECO:0000256" key="9">
    <source>
        <dbReference type="ARBA" id="ARBA00022741"/>
    </source>
</evidence>
<dbReference type="InterPro" id="IPR027256">
    <property type="entry name" value="P-typ_ATPase_IB"/>
</dbReference>
<evidence type="ECO:0000256" key="10">
    <source>
        <dbReference type="ARBA" id="ARBA00022796"/>
    </source>
</evidence>
<dbReference type="GO" id="GO:0016887">
    <property type="term" value="F:ATP hydrolysis activity"/>
    <property type="evidence" value="ECO:0007669"/>
    <property type="project" value="InterPro"/>
</dbReference>
<evidence type="ECO:0000256" key="15">
    <source>
        <dbReference type="ARBA" id="ARBA00023008"/>
    </source>
</evidence>
<evidence type="ECO:0000256" key="13">
    <source>
        <dbReference type="ARBA" id="ARBA00022967"/>
    </source>
</evidence>